<name>A0A7V9ACL5_9BACT</name>
<organism evidence="3 4">
    <name type="scientific">Thermogemmata fonticola</name>
    <dbReference type="NCBI Taxonomy" id="2755323"/>
    <lineage>
        <taxon>Bacteria</taxon>
        <taxon>Pseudomonadati</taxon>
        <taxon>Planctomycetota</taxon>
        <taxon>Planctomycetia</taxon>
        <taxon>Gemmatales</taxon>
        <taxon>Gemmataceae</taxon>
        <taxon>Thermogemmata</taxon>
    </lineage>
</organism>
<keyword evidence="2" id="KW-0472">Membrane</keyword>
<evidence type="ECO:0000256" key="2">
    <source>
        <dbReference type="SAM" id="Phobius"/>
    </source>
</evidence>
<evidence type="ECO:0000313" key="4">
    <source>
        <dbReference type="Proteomes" id="UP000542342"/>
    </source>
</evidence>
<dbReference type="PANTHER" id="PTHR33452">
    <property type="entry name" value="OXIDOREDUCTASE CATD-RELATED"/>
    <property type="match status" value="1"/>
</dbReference>
<feature type="transmembrane region" description="Helical" evidence="2">
    <location>
        <begin position="319"/>
        <end position="351"/>
    </location>
</feature>
<evidence type="ECO:0000313" key="3">
    <source>
        <dbReference type="EMBL" id="MBA2227298.1"/>
    </source>
</evidence>
<feature type="transmembrane region" description="Helical" evidence="2">
    <location>
        <begin position="6"/>
        <end position="24"/>
    </location>
</feature>
<evidence type="ECO:0000256" key="1">
    <source>
        <dbReference type="SAM" id="Coils"/>
    </source>
</evidence>
<protein>
    <submittedName>
        <fullName evidence="3">DoxX family membrane protein</fullName>
    </submittedName>
</protein>
<reference evidence="3 4" key="1">
    <citation type="submission" date="2020-07" db="EMBL/GenBank/DDBJ databases">
        <title>Thermogemmata thermophila gen. nov., sp. nov., a novel moderate thermophilic planctomycete from a Kamchatka hot spring.</title>
        <authorList>
            <person name="Elcheninov A.G."/>
            <person name="Podosokorskaya O.A."/>
            <person name="Kovaleva O.L."/>
            <person name="Novikov A."/>
            <person name="Bonch-Osmolovskaya E.A."/>
            <person name="Toshchakov S.V."/>
            <person name="Kublanov I.V."/>
        </authorList>
    </citation>
    <scope>NUCLEOTIDE SEQUENCE [LARGE SCALE GENOMIC DNA]</scope>
    <source>
        <strain evidence="3 4">2918</strain>
    </source>
</reference>
<dbReference type="PANTHER" id="PTHR33452:SF1">
    <property type="entry name" value="INNER MEMBRANE PROTEIN YPHA-RELATED"/>
    <property type="match status" value="1"/>
</dbReference>
<keyword evidence="2" id="KW-1133">Transmembrane helix</keyword>
<proteinExistence type="predicted"/>
<dbReference type="RefSeq" id="WP_194539158.1">
    <property type="nucleotide sequence ID" value="NZ_JACEFB010000012.1"/>
</dbReference>
<sequence length="423" mass="46713">MIPLPVIYVGLGGLLLALVVATAFQRGSPRVFFLLALRLAIGWHFLFEGLHKIHSHYVGPTETNRPFSSAAYFRSAPGPLGPFMRRQFEDPEAVIAARVRLSSVSNPDLLRRSSLEDQAGACPPAVAEELEALLPQVEEAVRQEAERELAAADKEEALGLAQATTDTAKAEVRRKAETARTAARKKQDNYGSIARERVQAAKAAYARWVHGVEPRPTRIKFIGNDEVPLTAPQRLAYLDHLRQALQEAEDRLRLGLGQGYGIEQKRVTELQSDYYNALSDLARDAQAFVEELKKELLGDAWTPPPPTRSRGDLLDRVTMWFLVVIGTLLLVGLFTPLACLGAIGFLVLTYLTYPPFPWFPLPPGTEGNPIFINKNVIEALALCVILVHPTGRWLGLDALWTYCCRRRCTTQPSASTTSPTPSA</sequence>
<dbReference type="InterPro" id="IPR051907">
    <property type="entry name" value="DoxX-like_oxidoreductase"/>
</dbReference>
<feature type="coiled-coil region" evidence="1">
    <location>
        <begin position="127"/>
        <end position="189"/>
    </location>
</feature>
<gene>
    <name evidence="3" type="ORF">H0921_14140</name>
</gene>
<keyword evidence="2" id="KW-0812">Transmembrane</keyword>
<comment type="caution">
    <text evidence="3">The sequence shown here is derived from an EMBL/GenBank/DDBJ whole genome shotgun (WGS) entry which is preliminary data.</text>
</comment>
<keyword evidence="1" id="KW-0175">Coiled coil</keyword>
<dbReference type="GO" id="GO:0005886">
    <property type="term" value="C:plasma membrane"/>
    <property type="evidence" value="ECO:0007669"/>
    <property type="project" value="TreeGrafter"/>
</dbReference>
<keyword evidence="4" id="KW-1185">Reference proteome</keyword>
<accession>A0A7V9ACL5</accession>
<dbReference type="Proteomes" id="UP000542342">
    <property type="component" value="Unassembled WGS sequence"/>
</dbReference>
<dbReference type="AlphaFoldDB" id="A0A7V9ACL5"/>
<dbReference type="EMBL" id="JACEFB010000012">
    <property type="protein sequence ID" value="MBA2227298.1"/>
    <property type="molecule type" value="Genomic_DNA"/>
</dbReference>